<protein>
    <submittedName>
        <fullName evidence="2">Uncharacterized protein</fullName>
    </submittedName>
</protein>
<keyword evidence="1" id="KW-0812">Transmembrane</keyword>
<dbReference type="Proteomes" id="UP000008144">
    <property type="component" value="Unassembled WGS sequence"/>
</dbReference>
<feature type="transmembrane region" description="Helical" evidence="1">
    <location>
        <begin position="151"/>
        <end position="170"/>
    </location>
</feature>
<keyword evidence="3" id="KW-1185">Reference proteome</keyword>
<organism evidence="2 3">
    <name type="scientific">Ciona intestinalis</name>
    <name type="common">Transparent sea squirt</name>
    <name type="synonym">Ascidia intestinalis</name>
    <dbReference type="NCBI Taxonomy" id="7719"/>
    <lineage>
        <taxon>Eukaryota</taxon>
        <taxon>Metazoa</taxon>
        <taxon>Chordata</taxon>
        <taxon>Tunicata</taxon>
        <taxon>Ascidiacea</taxon>
        <taxon>Phlebobranchia</taxon>
        <taxon>Cionidae</taxon>
        <taxon>Ciona</taxon>
    </lineage>
</organism>
<dbReference type="InParanoid" id="F6QUE2"/>
<reference evidence="3" key="1">
    <citation type="journal article" date="2002" name="Science">
        <title>The draft genome of Ciona intestinalis: insights into chordate and vertebrate origins.</title>
        <authorList>
            <person name="Dehal P."/>
            <person name="Satou Y."/>
            <person name="Campbell R.K."/>
            <person name="Chapman J."/>
            <person name="Degnan B."/>
            <person name="De Tomaso A."/>
            <person name="Davidson B."/>
            <person name="Di Gregorio A."/>
            <person name="Gelpke M."/>
            <person name="Goodstein D.M."/>
            <person name="Harafuji N."/>
            <person name="Hastings K.E."/>
            <person name="Ho I."/>
            <person name="Hotta K."/>
            <person name="Huang W."/>
            <person name="Kawashima T."/>
            <person name="Lemaire P."/>
            <person name="Martinez D."/>
            <person name="Meinertzhagen I.A."/>
            <person name="Necula S."/>
            <person name="Nonaka M."/>
            <person name="Putnam N."/>
            <person name="Rash S."/>
            <person name="Saiga H."/>
            <person name="Satake M."/>
            <person name="Terry A."/>
            <person name="Yamada L."/>
            <person name="Wang H.G."/>
            <person name="Awazu S."/>
            <person name="Azumi K."/>
            <person name="Boore J."/>
            <person name="Branno M."/>
            <person name="Chin-Bow S."/>
            <person name="DeSantis R."/>
            <person name="Doyle S."/>
            <person name="Francino P."/>
            <person name="Keys D.N."/>
            <person name="Haga S."/>
            <person name="Hayashi H."/>
            <person name="Hino K."/>
            <person name="Imai K.S."/>
            <person name="Inaba K."/>
            <person name="Kano S."/>
            <person name="Kobayashi K."/>
            <person name="Kobayashi M."/>
            <person name="Lee B.I."/>
            <person name="Makabe K.W."/>
            <person name="Manohar C."/>
            <person name="Matassi G."/>
            <person name="Medina M."/>
            <person name="Mochizuki Y."/>
            <person name="Mount S."/>
            <person name="Morishita T."/>
            <person name="Miura S."/>
            <person name="Nakayama A."/>
            <person name="Nishizaka S."/>
            <person name="Nomoto H."/>
            <person name="Ohta F."/>
            <person name="Oishi K."/>
            <person name="Rigoutsos I."/>
            <person name="Sano M."/>
            <person name="Sasaki A."/>
            <person name="Sasakura Y."/>
            <person name="Shoguchi E."/>
            <person name="Shin-i T."/>
            <person name="Spagnuolo A."/>
            <person name="Stainier D."/>
            <person name="Suzuki M.M."/>
            <person name="Tassy O."/>
            <person name="Takatori N."/>
            <person name="Tokuoka M."/>
            <person name="Yagi K."/>
            <person name="Yoshizaki F."/>
            <person name="Wada S."/>
            <person name="Zhang C."/>
            <person name="Hyatt P.D."/>
            <person name="Larimer F."/>
            <person name="Detter C."/>
            <person name="Doggett N."/>
            <person name="Glavina T."/>
            <person name="Hawkins T."/>
            <person name="Richardson P."/>
            <person name="Lucas S."/>
            <person name="Kohara Y."/>
            <person name="Levine M."/>
            <person name="Satoh N."/>
            <person name="Rokhsar D.S."/>
        </authorList>
    </citation>
    <scope>NUCLEOTIDE SEQUENCE [LARGE SCALE GENOMIC DNA]</scope>
</reference>
<dbReference type="OMA" id="THAIVWL"/>
<feature type="transmembrane region" description="Helical" evidence="1">
    <location>
        <begin position="182"/>
        <end position="201"/>
    </location>
</feature>
<reference evidence="2" key="3">
    <citation type="submission" date="2025-09" db="UniProtKB">
        <authorList>
            <consortium name="Ensembl"/>
        </authorList>
    </citation>
    <scope>IDENTIFICATION</scope>
</reference>
<keyword evidence="1" id="KW-1133">Transmembrane helix</keyword>
<name>F6QUE2_CIOIN</name>
<evidence type="ECO:0000313" key="3">
    <source>
        <dbReference type="Proteomes" id="UP000008144"/>
    </source>
</evidence>
<feature type="transmembrane region" description="Helical" evidence="1">
    <location>
        <begin position="25"/>
        <end position="45"/>
    </location>
</feature>
<evidence type="ECO:0000313" key="2">
    <source>
        <dbReference type="Ensembl" id="ENSCINP00000028843.2"/>
    </source>
</evidence>
<dbReference type="AlphaFoldDB" id="F6QUE2"/>
<dbReference type="HOGENOM" id="CLU_1351587_0_0_1"/>
<feature type="transmembrane region" description="Helical" evidence="1">
    <location>
        <begin position="105"/>
        <end position="127"/>
    </location>
</feature>
<keyword evidence="1" id="KW-0472">Membrane</keyword>
<reference evidence="2" key="2">
    <citation type="submission" date="2025-08" db="UniProtKB">
        <authorList>
            <consortium name="Ensembl"/>
        </authorList>
    </citation>
    <scope>IDENTIFICATION</scope>
</reference>
<proteinExistence type="predicted"/>
<accession>F6QUE2</accession>
<dbReference type="Ensembl" id="ENSCINT00000029089.2">
    <property type="protein sequence ID" value="ENSCINP00000028843.2"/>
    <property type="gene ID" value="ENSCING00000016764.2"/>
</dbReference>
<evidence type="ECO:0000256" key="1">
    <source>
        <dbReference type="SAM" id="Phobius"/>
    </source>
</evidence>
<sequence>MGKNKVDNDESGGQQKCGSTTRHDVVTWVFSMLFIIAWLGCMWAWGASKGWNAQSGYTYESVNNSMIRFLPEPYFCNDTSIPGRSGADCVGTWYFWKLPPDQATILTHAIVWLFYCLHQGFIWALIYRAQLTVSRRKDGARTKKYGSEMRWFNWSLLGVNAVFHILHLVQTHWTYDGTAQDVAVSSSQASVIMMICFILLMEY</sequence>